<dbReference type="InterPro" id="IPR051043">
    <property type="entry name" value="Sulfatase_Mod_Factor_Kinase"/>
</dbReference>
<name>A0ABS3AWW6_9XANT</name>
<feature type="compositionally biased region" description="Pro residues" evidence="1">
    <location>
        <begin position="30"/>
        <end position="43"/>
    </location>
</feature>
<dbReference type="SUPFAM" id="SSF56436">
    <property type="entry name" value="C-type lectin-like"/>
    <property type="match status" value="1"/>
</dbReference>
<evidence type="ECO:0000256" key="2">
    <source>
        <dbReference type="SAM" id="SignalP"/>
    </source>
</evidence>
<feature type="domain" description="Sulfatase-modifying factor enzyme-like" evidence="3">
    <location>
        <begin position="359"/>
        <end position="633"/>
    </location>
</feature>
<gene>
    <name evidence="4" type="ORF">JR064_01575</name>
</gene>
<dbReference type="Proteomes" id="UP000695802">
    <property type="component" value="Unassembled WGS sequence"/>
</dbReference>
<reference evidence="4 5" key="1">
    <citation type="submission" date="2021-02" db="EMBL/GenBank/DDBJ databases">
        <title>Taxonomically Unique Crown Gall-Associated Xanthomonas Stains Have Deficiency in Virulence Repertories.</title>
        <authorList>
            <person name="Mafakheri H."/>
            <person name="Taghavi S.M."/>
            <person name="Dimkic I."/>
            <person name="Nemanja K."/>
            <person name="Osdaghi E."/>
        </authorList>
    </citation>
    <scope>NUCLEOTIDE SEQUENCE [LARGE SCALE GENOMIC DNA]</scope>
    <source>
        <strain evidence="4 5">FX4</strain>
    </source>
</reference>
<feature type="signal peptide" evidence="2">
    <location>
        <begin position="1"/>
        <end position="32"/>
    </location>
</feature>
<evidence type="ECO:0000313" key="5">
    <source>
        <dbReference type="Proteomes" id="UP000695802"/>
    </source>
</evidence>
<feature type="compositionally biased region" description="Low complexity" evidence="1">
    <location>
        <begin position="44"/>
        <end position="60"/>
    </location>
</feature>
<evidence type="ECO:0000256" key="1">
    <source>
        <dbReference type="SAM" id="MobiDB-lite"/>
    </source>
</evidence>
<dbReference type="RefSeq" id="WP_206228581.1">
    <property type="nucleotide sequence ID" value="NZ_JAFIWB010000001.1"/>
</dbReference>
<dbReference type="InterPro" id="IPR042095">
    <property type="entry name" value="SUMF_sf"/>
</dbReference>
<accession>A0ABS3AWW6</accession>
<keyword evidence="5" id="KW-1185">Reference proteome</keyword>
<protein>
    <submittedName>
        <fullName evidence="4">SUMF1/EgtB/PvdO family nonheme iron enzyme</fullName>
    </submittedName>
</protein>
<feature type="region of interest" description="Disordered" evidence="1">
    <location>
        <begin position="30"/>
        <end position="62"/>
    </location>
</feature>
<dbReference type="PANTHER" id="PTHR23150">
    <property type="entry name" value="SULFATASE MODIFYING FACTOR 1, 2"/>
    <property type="match status" value="1"/>
</dbReference>
<dbReference type="Gene3D" id="3.90.1580.10">
    <property type="entry name" value="paralog of FGE (formylglycine-generating enzyme)"/>
    <property type="match status" value="1"/>
</dbReference>
<keyword evidence="2" id="KW-0732">Signal</keyword>
<evidence type="ECO:0000313" key="4">
    <source>
        <dbReference type="EMBL" id="MBN6100853.1"/>
    </source>
</evidence>
<evidence type="ECO:0000259" key="3">
    <source>
        <dbReference type="Pfam" id="PF03781"/>
    </source>
</evidence>
<dbReference type="Pfam" id="PF03781">
    <property type="entry name" value="FGE-sulfatase"/>
    <property type="match status" value="1"/>
</dbReference>
<dbReference type="EMBL" id="JAFIWB010000001">
    <property type="protein sequence ID" value="MBN6100853.1"/>
    <property type="molecule type" value="Genomic_DNA"/>
</dbReference>
<dbReference type="InterPro" id="IPR016187">
    <property type="entry name" value="CTDL_fold"/>
</dbReference>
<feature type="chain" id="PRO_5045795106" evidence="2">
    <location>
        <begin position="33"/>
        <end position="635"/>
    </location>
</feature>
<organism evidence="4 5">
    <name type="scientific">Xanthomonas bonasiae</name>
    <dbReference type="NCBI Taxonomy" id="2810351"/>
    <lineage>
        <taxon>Bacteria</taxon>
        <taxon>Pseudomonadati</taxon>
        <taxon>Pseudomonadota</taxon>
        <taxon>Gammaproteobacteria</taxon>
        <taxon>Lysobacterales</taxon>
        <taxon>Lysobacteraceae</taxon>
        <taxon>Xanthomonas</taxon>
    </lineage>
</organism>
<dbReference type="PANTHER" id="PTHR23150:SF35">
    <property type="entry name" value="BLL6746 PROTEIN"/>
    <property type="match status" value="1"/>
</dbReference>
<sequence length="635" mass="68074">MSLGGSVRTSGPVIAWTLLVALACGCSGPAPAPPAQPTKPAPARPAQAAAAAAGKPVQAPSVTIGGEDAAETVARWQPPLPTLERAQLAQARRDAARALAEDRLFEDAQSAIPLYLAIRALAPQDPVARDGLRKARRRLLQLGGDLLRVSEQQEQALERADRIAMVALSLDADDPAVRRLQQRVETAQRVLAYNRAGEDDLRAGRLGEDGNGALANFREALQLDADDARARQGVAAVESALIRRAEAAATVSDFAAAGSWLARAARIRDAAATVRDARARVEGVRTARIAALRDAGLRDLATPAGLKAAREKLGEVLRIADPGDPVAAMLRERIDLATHYGSFRPGQVFTDGMSNGERGPQMIVVPHGGFRMGASATEPGAMPAEQPLHYVRFDRGFAMSITEVTVAEFRRFVEVSGARPRATRRGHSIVYDERSGNFVRRSGTDWQSGYNGARAAPNSPVMHVSVRDAEAYAAWLSQQTGRHYRLPSEAEFEYALRAGGRGRYPWGNAGTPPRGAGNFTGGGDVSPSGRHWNNAFVGYADGFWGPAPVASFKANAWGLHDMGGNLSEWVADCWHSSYRRAPADGAAWYNPGCRSRVVRGGNWANAPEQTRAAWRLMQDSDTTSARVGFRLVRGI</sequence>
<proteinExistence type="predicted"/>
<comment type="caution">
    <text evidence="4">The sequence shown here is derived from an EMBL/GenBank/DDBJ whole genome shotgun (WGS) entry which is preliminary data.</text>
</comment>
<dbReference type="InterPro" id="IPR005532">
    <property type="entry name" value="SUMF_dom"/>
</dbReference>